<dbReference type="OrthoDB" id="1935089at2759"/>
<keyword evidence="2" id="KW-1185">Reference proteome</keyword>
<reference evidence="1" key="1">
    <citation type="submission" date="2020-03" db="EMBL/GenBank/DDBJ databases">
        <title>Castanea mollissima Vanexum genome sequencing.</title>
        <authorList>
            <person name="Staton M."/>
        </authorList>
    </citation>
    <scope>NUCLEOTIDE SEQUENCE</scope>
    <source>
        <tissue evidence="1">Leaf</tissue>
    </source>
</reference>
<dbReference type="AlphaFoldDB" id="A0A8J4S026"/>
<name>A0A8J4S026_9ROSI</name>
<organism evidence="1 2">
    <name type="scientific">Castanea mollissima</name>
    <name type="common">Chinese chestnut</name>
    <dbReference type="NCBI Taxonomy" id="60419"/>
    <lineage>
        <taxon>Eukaryota</taxon>
        <taxon>Viridiplantae</taxon>
        <taxon>Streptophyta</taxon>
        <taxon>Embryophyta</taxon>
        <taxon>Tracheophyta</taxon>
        <taxon>Spermatophyta</taxon>
        <taxon>Magnoliopsida</taxon>
        <taxon>eudicotyledons</taxon>
        <taxon>Gunneridae</taxon>
        <taxon>Pentapetalae</taxon>
        <taxon>rosids</taxon>
        <taxon>fabids</taxon>
        <taxon>Fagales</taxon>
        <taxon>Fagaceae</taxon>
        <taxon>Castanea</taxon>
    </lineage>
</organism>
<evidence type="ECO:0000313" key="1">
    <source>
        <dbReference type="EMBL" id="KAF3975410.1"/>
    </source>
</evidence>
<comment type="caution">
    <text evidence="1">The sequence shown here is derived from an EMBL/GenBank/DDBJ whole genome shotgun (WGS) entry which is preliminary data.</text>
</comment>
<evidence type="ECO:0000313" key="2">
    <source>
        <dbReference type="Proteomes" id="UP000737018"/>
    </source>
</evidence>
<gene>
    <name evidence="1" type="ORF">CMV_001341</name>
</gene>
<sequence length="365" mass="41891">MWLKHEQCKKVVKEAWETGLELGRVIPIESCLEGCRIVLTKWNSQVFGHVGKKLEQVHRKLQTLETHAIGLANKDQISETRRELNKLYTMEEDMWFQRAQSNWAKSGDKNTRYFHEKAFSRKKKNTILGLMDESNPWQEDLKLIKGIAINYYKKLISSTNTIIQEELLDAIDASVTEPMNAAFVRDFQAEEYQHLVSALIDANSGAWKANMIQDIFMEHEANSILSITLSTKLPTDRLVWSAAANGKFSVKSAYHLARNRGTTDRRGSSDSLETVIHVLSQCPKAMEVWSKCNLLQVVECIGDFMDTVWWCEMTQSNDSNLLEMILMIAWGIWKNRNEVRHGGRRLTAAELAHQARRLLEDYSAA</sequence>
<protein>
    <submittedName>
        <fullName evidence="1">Uncharacterized protein</fullName>
    </submittedName>
</protein>
<proteinExistence type="predicted"/>
<dbReference type="EMBL" id="JRKL02000082">
    <property type="protein sequence ID" value="KAF3975410.1"/>
    <property type="molecule type" value="Genomic_DNA"/>
</dbReference>
<dbReference type="Proteomes" id="UP000737018">
    <property type="component" value="Unassembled WGS sequence"/>
</dbReference>
<accession>A0A8J4S026</accession>